<dbReference type="Gene3D" id="4.10.280.10">
    <property type="entry name" value="Helix-loop-helix DNA-binding domain"/>
    <property type="match status" value="1"/>
</dbReference>
<dbReference type="InterPro" id="IPR036638">
    <property type="entry name" value="HLH_DNA-bd_sf"/>
</dbReference>
<reference evidence="1 2" key="1">
    <citation type="journal article" date="2014" name="Genome Biol. Evol.">
        <title>The secreted proteins of Achlya hypogyna and Thraustotheca clavata identify the ancestral oomycete secretome and reveal gene acquisitions by horizontal gene transfer.</title>
        <authorList>
            <person name="Misner I."/>
            <person name="Blouin N."/>
            <person name="Leonard G."/>
            <person name="Richards T.A."/>
            <person name="Lane C.E."/>
        </authorList>
    </citation>
    <scope>NUCLEOTIDE SEQUENCE [LARGE SCALE GENOMIC DNA]</scope>
    <source>
        <strain evidence="1 2">ATCC 34112</strain>
    </source>
</reference>
<dbReference type="Proteomes" id="UP000243217">
    <property type="component" value="Unassembled WGS sequence"/>
</dbReference>
<name>A0A1W0AC22_9STRA</name>
<dbReference type="InterPro" id="IPR036047">
    <property type="entry name" value="F-box-like_dom_sf"/>
</dbReference>
<dbReference type="OrthoDB" id="71963at2759"/>
<evidence type="ECO:0000313" key="1">
    <source>
        <dbReference type="EMBL" id="OQS07826.1"/>
    </source>
</evidence>
<feature type="non-terminal residue" evidence="1">
    <location>
        <position position="290"/>
    </location>
</feature>
<keyword evidence="2" id="KW-1185">Reference proteome</keyword>
<dbReference type="GO" id="GO:0046983">
    <property type="term" value="F:protein dimerization activity"/>
    <property type="evidence" value="ECO:0007669"/>
    <property type="project" value="InterPro"/>
</dbReference>
<dbReference type="SUPFAM" id="SSF47459">
    <property type="entry name" value="HLH, helix-loop-helix DNA-binding domain"/>
    <property type="match status" value="1"/>
</dbReference>
<evidence type="ECO:0008006" key="3">
    <source>
        <dbReference type="Google" id="ProtNLM"/>
    </source>
</evidence>
<dbReference type="SUPFAM" id="SSF81383">
    <property type="entry name" value="F-box domain"/>
    <property type="match status" value="1"/>
</dbReference>
<dbReference type="Gene3D" id="1.20.1280.50">
    <property type="match status" value="1"/>
</dbReference>
<evidence type="ECO:0000313" key="2">
    <source>
        <dbReference type="Proteomes" id="UP000243217"/>
    </source>
</evidence>
<gene>
    <name evidence="1" type="ORF">THRCLA_00178</name>
</gene>
<organism evidence="1 2">
    <name type="scientific">Thraustotheca clavata</name>
    <dbReference type="NCBI Taxonomy" id="74557"/>
    <lineage>
        <taxon>Eukaryota</taxon>
        <taxon>Sar</taxon>
        <taxon>Stramenopiles</taxon>
        <taxon>Oomycota</taxon>
        <taxon>Saprolegniomycetes</taxon>
        <taxon>Saprolegniales</taxon>
        <taxon>Achlyaceae</taxon>
        <taxon>Thraustotheca</taxon>
    </lineage>
</organism>
<sequence length="290" mass="32560">MERDEFAGGDGLWDVDLASLLSSTAPMLPDPIPWMHGRSRESVESNASMSNQDISYERKKSRAKITRVEVNAGFDDLLTVLRLPNSRKNSRAKIIQYACERIRALESENDRLKQQLNAVPVHAAAVATPSAPSALHNNGTMLWIPCSITPLVSQNAPPVPTPRLVQLPAKVPKKPRKTNKVSTLIQSTMAASCLATIVHTCPEILRFLDGVMLSRLAQTSKEWNRLILNGKNAYLWENLMIQRWCIPKDELFLLTRSLTDVYHKWKYLDQSMLLPQGAYTKDESIVAMGR</sequence>
<comment type="caution">
    <text evidence="1">The sequence shown here is derived from an EMBL/GenBank/DDBJ whole genome shotgun (WGS) entry which is preliminary data.</text>
</comment>
<dbReference type="EMBL" id="JNBS01000061">
    <property type="protein sequence ID" value="OQS07826.1"/>
    <property type="molecule type" value="Genomic_DNA"/>
</dbReference>
<proteinExistence type="predicted"/>
<accession>A0A1W0AC22</accession>
<dbReference type="AlphaFoldDB" id="A0A1W0AC22"/>
<protein>
    <recommendedName>
        <fullName evidence="3">F-box domain-containing protein</fullName>
    </recommendedName>
</protein>